<protein>
    <submittedName>
        <fullName evidence="6">Peptidase M16</fullName>
    </submittedName>
</protein>
<dbReference type="Pfam" id="PF05193">
    <property type="entry name" value="Peptidase_M16_C"/>
    <property type="match status" value="1"/>
</dbReference>
<evidence type="ECO:0000313" key="7">
    <source>
        <dbReference type="Proteomes" id="UP000231292"/>
    </source>
</evidence>
<evidence type="ECO:0000259" key="5">
    <source>
        <dbReference type="Pfam" id="PF05193"/>
    </source>
</evidence>
<dbReference type="AlphaFoldDB" id="A0A2G9YKR9"/>
<proteinExistence type="inferred from homology"/>
<evidence type="ECO:0000256" key="2">
    <source>
        <dbReference type="ARBA" id="ARBA00007261"/>
    </source>
</evidence>
<comment type="cofactor">
    <cofactor evidence="1">
        <name>Zn(2+)</name>
        <dbReference type="ChEBI" id="CHEBI:29105"/>
    </cofactor>
</comment>
<reference evidence="6 7" key="1">
    <citation type="submission" date="2017-09" db="EMBL/GenBank/DDBJ databases">
        <title>Depth-based differentiation of microbial function through sediment-hosted aquifers and enrichment of novel symbionts in the deep terrestrial subsurface.</title>
        <authorList>
            <person name="Probst A.J."/>
            <person name="Ladd B."/>
            <person name="Jarett J.K."/>
            <person name="Geller-Mcgrath D.E."/>
            <person name="Sieber C.M."/>
            <person name="Emerson J.B."/>
            <person name="Anantharaman K."/>
            <person name="Thomas B.C."/>
            <person name="Malmstrom R."/>
            <person name="Stieglmeier M."/>
            <person name="Klingl A."/>
            <person name="Woyke T."/>
            <person name="Ryan C.M."/>
            <person name="Banfield J.F."/>
        </authorList>
    </citation>
    <scope>NUCLEOTIDE SEQUENCE [LARGE SCALE GENOMIC DNA]</scope>
    <source>
        <strain evidence="6">CG23_combo_of_CG06-09_8_20_14_all_41_10</strain>
    </source>
</reference>
<comment type="similarity">
    <text evidence="2 3">Belongs to the peptidase M16 family.</text>
</comment>
<feature type="domain" description="Peptidase M16 N-terminal" evidence="4">
    <location>
        <begin position="18"/>
        <end position="162"/>
    </location>
</feature>
<dbReference type="SUPFAM" id="SSF63411">
    <property type="entry name" value="LuxS/MPP-like metallohydrolase"/>
    <property type="match status" value="2"/>
</dbReference>
<dbReference type="PANTHER" id="PTHR11851">
    <property type="entry name" value="METALLOPROTEASE"/>
    <property type="match status" value="1"/>
</dbReference>
<evidence type="ECO:0000256" key="1">
    <source>
        <dbReference type="ARBA" id="ARBA00001947"/>
    </source>
</evidence>
<name>A0A2G9YKR9_9BACT</name>
<dbReference type="Proteomes" id="UP000231292">
    <property type="component" value="Unassembled WGS sequence"/>
</dbReference>
<comment type="caution">
    <text evidence="6">The sequence shown here is derived from an EMBL/GenBank/DDBJ whole genome shotgun (WGS) entry which is preliminary data.</text>
</comment>
<dbReference type="Pfam" id="PF00675">
    <property type="entry name" value="Peptidase_M16"/>
    <property type="match status" value="1"/>
</dbReference>
<gene>
    <name evidence="6" type="ORF">COX41_03525</name>
</gene>
<accession>A0A2G9YKR9</accession>
<dbReference type="PROSITE" id="PS00143">
    <property type="entry name" value="INSULINASE"/>
    <property type="match status" value="1"/>
</dbReference>
<dbReference type="InterPro" id="IPR011249">
    <property type="entry name" value="Metalloenz_LuxS/M16"/>
</dbReference>
<dbReference type="InterPro" id="IPR007863">
    <property type="entry name" value="Peptidase_M16_C"/>
</dbReference>
<evidence type="ECO:0000259" key="4">
    <source>
        <dbReference type="Pfam" id="PF00675"/>
    </source>
</evidence>
<sequence length="428" mass="48713">MSPVYNKIILDNGLKIIAHRMPRMQSLSLGIWIKAGGRYENSANKGAAHFLEHLLFKGTKKYSCRQLKESIEGIGGSLNGFTSEELTCYLVKIPAIYSARALNLLSDMVINPTLPPLEIKKEKAVILEELKMYQDLPQSYVYELLDELLWPKQPLGLPIIGTIDSINRIGRKGLALFKEEYYTASNMVISAAGELDVRKLEDAVAKIFSRLPKKGDNIFLKVKEAQDGIRLKVFYKDTEQTHMALGFRGFKRDHPLRHALELLHIILGANMSSRLFNELREKRGLAYEIGTMVRRFYDTGAFLVHVGIDNRKVYNAIPLILKELNKTKDNLVSNDEFKRAKEFYIGQLKLGLEDTMEHMLWIGETTATLDRTYSLNEIITEVNSVKRDDIRQVARYLFKESNLNLSLIGPLKGAEAKIRKQLVLLVAQ</sequence>
<organism evidence="6 7">
    <name type="scientific">Candidatus Sherwoodlollariibacterium unditelluris</name>
    <dbReference type="NCBI Taxonomy" id="1974757"/>
    <lineage>
        <taxon>Bacteria</taxon>
        <taxon>Pseudomonadati</taxon>
        <taxon>Candidatus Omnitrophota</taxon>
        <taxon>Candidatus Sherwoodlollariibacterium</taxon>
    </lineage>
</organism>
<dbReference type="InterPro" id="IPR050361">
    <property type="entry name" value="MPP/UQCRC_Complex"/>
</dbReference>
<dbReference type="GO" id="GO:0006508">
    <property type="term" value="P:proteolysis"/>
    <property type="evidence" value="ECO:0007669"/>
    <property type="project" value="InterPro"/>
</dbReference>
<dbReference type="EMBL" id="PCRK01000086">
    <property type="protein sequence ID" value="PIP19313.1"/>
    <property type="molecule type" value="Genomic_DNA"/>
</dbReference>
<feature type="domain" description="Peptidase M16 C-terminal" evidence="5">
    <location>
        <begin position="174"/>
        <end position="342"/>
    </location>
</feature>
<dbReference type="GO" id="GO:0046872">
    <property type="term" value="F:metal ion binding"/>
    <property type="evidence" value="ECO:0007669"/>
    <property type="project" value="InterPro"/>
</dbReference>
<dbReference type="PANTHER" id="PTHR11851:SF49">
    <property type="entry name" value="MITOCHONDRIAL-PROCESSING PEPTIDASE SUBUNIT ALPHA"/>
    <property type="match status" value="1"/>
</dbReference>
<evidence type="ECO:0000256" key="3">
    <source>
        <dbReference type="RuleBase" id="RU004447"/>
    </source>
</evidence>
<dbReference type="InterPro" id="IPR011765">
    <property type="entry name" value="Pept_M16_N"/>
</dbReference>
<dbReference type="Gene3D" id="3.30.830.10">
    <property type="entry name" value="Metalloenzyme, LuxS/M16 peptidase-like"/>
    <property type="match status" value="2"/>
</dbReference>
<dbReference type="InterPro" id="IPR001431">
    <property type="entry name" value="Pept_M16_Zn_BS"/>
</dbReference>
<dbReference type="GO" id="GO:0004222">
    <property type="term" value="F:metalloendopeptidase activity"/>
    <property type="evidence" value="ECO:0007669"/>
    <property type="project" value="InterPro"/>
</dbReference>
<evidence type="ECO:0000313" key="6">
    <source>
        <dbReference type="EMBL" id="PIP19313.1"/>
    </source>
</evidence>